<dbReference type="AlphaFoldDB" id="A0A1M4ZA02"/>
<evidence type="ECO:0000256" key="8">
    <source>
        <dbReference type="ARBA" id="ARBA00023118"/>
    </source>
</evidence>
<dbReference type="Pfam" id="PF00270">
    <property type="entry name" value="DEAD"/>
    <property type="match status" value="1"/>
</dbReference>
<dbReference type="PROSITE" id="PS51192">
    <property type="entry name" value="HELICASE_ATP_BIND_1"/>
    <property type="match status" value="1"/>
</dbReference>
<evidence type="ECO:0000256" key="6">
    <source>
        <dbReference type="ARBA" id="ARBA00022806"/>
    </source>
</evidence>
<dbReference type="InterPro" id="IPR006483">
    <property type="entry name" value="CRISPR-assoc_Cas3_HD"/>
</dbReference>
<dbReference type="NCBIfam" id="TIGR01596">
    <property type="entry name" value="cas3_HD"/>
    <property type="match status" value="1"/>
</dbReference>
<dbReference type="EMBL" id="FQVI01000014">
    <property type="protein sequence ID" value="SHF14870.1"/>
    <property type="molecule type" value="Genomic_DNA"/>
</dbReference>
<keyword evidence="3" id="KW-0479">Metal-binding</keyword>
<comment type="similarity">
    <text evidence="1">In the N-terminal section; belongs to the CRISPR-associated nuclease Cas3-HD family.</text>
</comment>
<evidence type="ECO:0000313" key="12">
    <source>
        <dbReference type="Proteomes" id="UP000184245"/>
    </source>
</evidence>
<dbReference type="GO" id="GO:0003676">
    <property type="term" value="F:nucleic acid binding"/>
    <property type="evidence" value="ECO:0007669"/>
    <property type="project" value="InterPro"/>
</dbReference>
<dbReference type="CDD" id="cd09641">
    <property type="entry name" value="Cas3''_I"/>
    <property type="match status" value="1"/>
</dbReference>
<keyword evidence="7" id="KW-0067">ATP-binding</keyword>
<sequence length="793" mass="90288">MIAHKRESDGKEQAWKEHSRNVSKLCFLSAEKLNLSTLAKLIGLLHDFGKGISDFQGYLQGTGSKHPNHAALGALYVQQRWWDPGKTLKERQTAQLISLCIYGHHAGLPDCLDISGTSPYLNGLHSQPDNYYMEAMANFYSEVASAEELDKLFAEACKELEKFGLDKYSFQWGMLARLMLSILVDADRWDSACFEYDADPFDTSQDTHPDWKNLLIKLETYVEGFPKEGELARIRRDISEWCRAAGEYGPGIYTLSVPTGGGKTYSSMKFALAQAKKNGQQRIFYFIPMNTILDQNSRDIRDALADYPSILEHHSNVVLENEVEEENYRRLTERWDCNIILTSLVQFLDTLFKKGNGKVRRMYRLANSVLIFDEIQALPKKCRELFKKAIQFLVQYCNCTVLLCTATQPNLGLESNELVPDVKSLYQKLKRVVYMPQLEMHTYQEATGDIAAFIQEGKSVLTIVNTKDAAWNVFQGISEQLKILNYSLVEIQQGLSEEAIEKCAAKSTENEILCVHLSTLMCPMHRKEILCWVKSWLKKKKLVCCISTALIEAGINVSFPVVIRSLAGIPSMIQAAGRCNRNCEEKMGTVYLWNLADERLGRLPDIQKGKELSMNLLSNMEHPDEMGSPEMIKKYFAKEEEYTQKVEKFPYKEWNSDLITMLSANSECRNAANDSGDSPLPHLSKRFCQSFRTAGAAFQVIDQKTKSVIVPYGRGKELIEKLTDRHTLWEEIKYLKEAQQYSVNLFDHVFERLAKEGALHSLGETGVVVLKEEYYDAWAGVKTTPQEMMELII</sequence>
<dbReference type="SMART" id="SM00471">
    <property type="entry name" value="HDc"/>
    <property type="match status" value="1"/>
</dbReference>
<dbReference type="Pfam" id="PF22590">
    <property type="entry name" value="Cas3-like_C_2"/>
    <property type="match status" value="1"/>
</dbReference>
<dbReference type="Proteomes" id="UP000184245">
    <property type="component" value="Unassembled WGS sequence"/>
</dbReference>
<reference evidence="11 12" key="1">
    <citation type="submission" date="2016-11" db="EMBL/GenBank/DDBJ databases">
        <authorList>
            <person name="Jaros S."/>
            <person name="Januszkiewicz K."/>
            <person name="Wedrychowicz H."/>
        </authorList>
    </citation>
    <scope>NUCLEOTIDE SEQUENCE [LARGE SCALE GENOMIC DNA]</scope>
    <source>
        <strain evidence="11 12">DSM 17459</strain>
    </source>
</reference>
<dbReference type="InterPro" id="IPR054712">
    <property type="entry name" value="Cas3-like_dom"/>
</dbReference>
<feature type="domain" description="HD Cas3-type" evidence="10">
    <location>
        <begin position="8"/>
        <end position="190"/>
    </location>
</feature>
<proteinExistence type="inferred from homology"/>
<dbReference type="GO" id="GO:0051607">
    <property type="term" value="P:defense response to virus"/>
    <property type="evidence" value="ECO:0007669"/>
    <property type="project" value="UniProtKB-KW"/>
</dbReference>
<dbReference type="Pfam" id="PF01966">
    <property type="entry name" value="HD"/>
    <property type="match status" value="1"/>
</dbReference>
<comment type="similarity">
    <text evidence="2">In the central section; belongs to the CRISPR-associated helicase Cas3 family.</text>
</comment>
<evidence type="ECO:0000256" key="1">
    <source>
        <dbReference type="ARBA" id="ARBA00006847"/>
    </source>
</evidence>
<dbReference type="CDD" id="cd17930">
    <property type="entry name" value="DEXHc_cas3"/>
    <property type="match status" value="1"/>
</dbReference>
<dbReference type="InterPro" id="IPR006674">
    <property type="entry name" value="HD_domain"/>
</dbReference>
<dbReference type="SUPFAM" id="SSF52540">
    <property type="entry name" value="P-loop containing nucleoside triphosphate hydrolases"/>
    <property type="match status" value="1"/>
</dbReference>
<evidence type="ECO:0000259" key="9">
    <source>
        <dbReference type="PROSITE" id="PS51192"/>
    </source>
</evidence>
<dbReference type="InterPro" id="IPR003607">
    <property type="entry name" value="HD/PDEase_dom"/>
</dbReference>
<dbReference type="GO" id="GO:0016787">
    <property type="term" value="F:hydrolase activity"/>
    <property type="evidence" value="ECO:0007669"/>
    <property type="project" value="UniProtKB-KW"/>
</dbReference>
<dbReference type="SMART" id="SM00487">
    <property type="entry name" value="DEXDc"/>
    <property type="match status" value="1"/>
</dbReference>
<accession>A0A1M4ZA02</accession>
<keyword evidence="12" id="KW-1185">Reference proteome</keyword>
<organism evidence="11 12">
    <name type="scientific">Lactonifactor longoviformis DSM 17459</name>
    <dbReference type="NCBI Taxonomy" id="1122155"/>
    <lineage>
        <taxon>Bacteria</taxon>
        <taxon>Bacillati</taxon>
        <taxon>Bacillota</taxon>
        <taxon>Clostridia</taxon>
        <taxon>Eubacteriales</taxon>
        <taxon>Clostridiaceae</taxon>
        <taxon>Lactonifactor</taxon>
    </lineage>
</organism>
<evidence type="ECO:0000256" key="7">
    <source>
        <dbReference type="ARBA" id="ARBA00022840"/>
    </source>
</evidence>
<dbReference type="InterPro" id="IPR011545">
    <property type="entry name" value="DEAD/DEAH_box_helicase_dom"/>
</dbReference>
<evidence type="ECO:0000313" key="11">
    <source>
        <dbReference type="EMBL" id="SHF14870.1"/>
    </source>
</evidence>
<dbReference type="InterPro" id="IPR014001">
    <property type="entry name" value="Helicase_ATP-bd"/>
</dbReference>
<keyword evidence="8" id="KW-0051">Antiviral defense</keyword>
<gene>
    <name evidence="11" type="ORF">SAMN02745158_02689</name>
</gene>
<protein>
    <submittedName>
        <fullName evidence="11">CRISPR-associated helicase, Cas3 family</fullName>
    </submittedName>
</protein>
<keyword evidence="6" id="KW-0347">Helicase</keyword>
<dbReference type="SUPFAM" id="SSF109604">
    <property type="entry name" value="HD-domain/PDEase-like"/>
    <property type="match status" value="1"/>
</dbReference>
<evidence type="ECO:0000256" key="5">
    <source>
        <dbReference type="ARBA" id="ARBA00022801"/>
    </source>
</evidence>
<keyword evidence="4" id="KW-0547">Nucleotide-binding</keyword>
<dbReference type="GO" id="GO:0004386">
    <property type="term" value="F:helicase activity"/>
    <property type="evidence" value="ECO:0007669"/>
    <property type="project" value="UniProtKB-KW"/>
</dbReference>
<dbReference type="Gene3D" id="3.40.50.300">
    <property type="entry name" value="P-loop containing nucleotide triphosphate hydrolases"/>
    <property type="match status" value="2"/>
</dbReference>
<name>A0A1M4ZA02_9CLOT</name>
<evidence type="ECO:0000256" key="3">
    <source>
        <dbReference type="ARBA" id="ARBA00022723"/>
    </source>
</evidence>
<dbReference type="GO" id="GO:0005524">
    <property type="term" value="F:ATP binding"/>
    <property type="evidence" value="ECO:0007669"/>
    <property type="project" value="UniProtKB-KW"/>
</dbReference>
<dbReference type="InterPro" id="IPR027417">
    <property type="entry name" value="P-loop_NTPase"/>
</dbReference>
<evidence type="ECO:0000256" key="4">
    <source>
        <dbReference type="ARBA" id="ARBA00022741"/>
    </source>
</evidence>
<keyword evidence="5" id="KW-0378">Hydrolase</keyword>
<dbReference type="PROSITE" id="PS51643">
    <property type="entry name" value="HD_CAS3"/>
    <property type="match status" value="1"/>
</dbReference>
<dbReference type="GO" id="GO:0046872">
    <property type="term" value="F:metal ion binding"/>
    <property type="evidence" value="ECO:0007669"/>
    <property type="project" value="UniProtKB-KW"/>
</dbReference>
<dbReference type="Gene3D" id="1.10.3210.30">
    <property type="match status" value="1"/>
</dbReference>
<dbReference type="OrthoDB" id="9810236at2"/>
<feature type="domain" description="Helicase ATP-binding" evidence="9">
    <location>
        <begin position="244"/>
        <end position="426"/>
    </location>
</feature>
<evidence type="ECO:0000256" key="2">
    <source>
        <dbReference type="ARBA" id="ARBA00009046"/>
    </source>
</evidence>
<dbReference type="InterPro" id="IPR038257">
    <property type="entry name" value="CRISPR-assoc_Cas3_HD_sf"/>
</dbReference>
<evidence type="ECO:0000259" key="10">
    <source>
        <dbReference type="PROSITE" id="PS51643"/>
    </source>
</evidence>
<dbReference type="STRING" id="1122155.SAMN02745158_02689"/>
<dbReference type="RefSeq" id="WP_084067937.1">
    <property type="nucleotide sequence ID" value="NZ_FQVI01000014.1"/>
</dbReference>